<dbReference type="RefSeq" id="WP_108222518.1">
    <property type="nucleotide sequence ID" value="NZ_QAOT01000028.1"/>
</dbReference>
<keyword evidence="2" id="KW-1185">Reference proteome</keyword>
<dbReference type="EMBL" id="QAOT01000028">
    <property type="protein sequence ID" value="PTR11168.1"/>
    <property type="molecule type" value="Genomic_DNA"/>
</dbReference>
<protein>
    <submittedName>
        <fullName evidence="1">Uncharacterized protein</fullName>
    </submittedName>
</protein>
<gene>
    <name evidence="1" type="ORF">C8J28_12829</name>
</gene>
<reference evidence="1 2" key="1">
    <citation type="submission" date="2018-04" db="EMBL/GenBank/DDBJ databases">
        <title>Genomic Encyclopedia of Type Strains, Phase III (KMG-III): the genomes of soil and plant-associated and newly described type strains.</title>
        <authorList>
            <person name="Whitman W."/>
        </authorList>
    </citation>
    <scope>NUCLEOTIDE SEQUENCE [LARGE SCALE GENOMIC DNA]</scope>
    <source>
        <strain evidence="1 2">KA25</strain>
    </source>
</reference>
<proteinExistence type="predicted"/>
<sequence length="123" mass="13383">MTHLPPPPQHVEPFVRVLGPEGAVEFLLAFGGGEIYLAATPKGRSRLVEMVGVEKAAALADAVGQMKLRVPTAKPWIARCLRAQGLAIAEIARRLHATDVSVRRWLKGEDPQRGVDPRQASLF</sequence>
<name>A0A2T5JSU7_9RHOB</name>
<organism evidence="1 2">
    <name type="scientific">Cereibacter azotoformans</name>
    <dbReference type="NCBI Taxonomy" id="43057"/>
    <lineage>
        <taxon>Bacteria</taxon>
        <taxon>Pseudomonadati</taxon>
        <taxon>Pseudomonadota</taxon>
        <taxon>Alphaproteobacteria</taxon>
        <taxon>Rhodobacterales</taxon>
        <taxon>Paracoccaceae</taxon>
        <taxon>Cereibacter</taxon>
    </lineage>
</organism>
<evidence type="ECO:0000313" key="2">
    <source>
        <dbReference type="Proteomes" id="UP000244060"/>
    </source>
</evidence>
<evidence type="ECO:0000313" key="1">
    <source>
        <dbReference type="EMBL" id="PTR11168.1"/>
    </source>
</evidence>
<accession>A0A2T5JSU7</accession>
<comment type="caution">
    <text evidence="1">The sequence shown here is derived from an EMBL/GenBank/DDBJ whole genome shotgun (WGS) entry which is preliminary data.</text>
</comment>
<dbReference type="AlphaFoldDB" id="A0A2T5JSU7"/>
<dbReference type="OrthoDB" id="7860387at2"/>
<dbReference type="Proteomes" id="UP000244060">
    <property type="component" value="Unassembled WGS sequence"/>
</dbReference>